<proteinExistence type="predicted"/>
<protein>
    <submittedName>
        <fullName evidence="1">Uncharacterized protein</fullName>
    </submittedName>
</protein>
<name>A0A4D6M5X8_VIGUN</name>
<organism evidence="1 2">
    <name type="scientific">Vigna unguiculata</name>
    <name type="common">Cowpea</name>
    <dbReference type="NCBI Taxonomy" id="3917"/>
    <lineage>
        <taxon>Eukaryota</taxon>
        <taxon>Viridiplantae</taxon>
        <taxon>Streptophyta</taxon>
        <taxon>Embryophyta</taxon>
        <taxon>Tracheophyta</taxon>
        <taxon>Spermatophyta</taxon>
        <taxon>Magnoliopsida</taxon>
        <taxon>eudicotyledons</taxon>
        <taxon>Gunneridae</taxon>
        <taxon>Pentapetalae</taxon>
        <taxon>rosids</taxon>
        <taxon>fabids</taxon>
        <taxon>Fabales</taxon>
        <taxon>Fabaceae</taxon>
        <taxon>Papilionoideae</taxon>
        <taxon>50 kb inversion clade</taxon>
        <taxon>NPAAA clade</taxon>
        <taxon>indigoferoid/millettioid clade</taxon>
        <taxon>Phaseoleae</taxon>
        <taxon>Vigna</taxon>
    </lineage>
</organism>
<sequence>MAWRSLSVVRQNGSVDRLTIPHHHRVPQHIRLPCFLLSCGGPLYIARGVKGQVGGSIPTGNNPPSMNGRRRVRGWGASGCSNLTWSGRARDVTRVPGGASPIGLNSMNLVMGELLAVVMMIGMLQLDGLHEYWAHSGAHR</sequence>
<evidence type="ECO:0000313" key="1">
    <source>
        <dbReference type="EMBL" id="QCD96257.1"/>
    </source>
</evidence>
<dbReference type="EMBL" id="CP039350">
    <property type="protein sequence ID" value="QCD96257.1"/>
    <property type="molecule type" value="Genomic_DNA"/>
</dbReference>
<gene>
    <name evidence="1" type="ORF">DEO72_LG6g959</name>
</gene>
<reference evidence="1 2" key="1">
    <citation type="submission" date="2019-04" db="EMBL/GenBank/DDBJ databases">
        <title>An improved genome assembly and genetic linkage map for asparagus bean, Vigna unguiculata ssp. sesquipedialis.</title>
        <authorList>
            <person name="Xia Q."/>
            <person name="Zhang R."/>
            <person name="Dong Y."/>
        </authorList>
    </citation>
    <scope>NUCLEOTIDE SEQUENCE [LARGE SCALE GENOMIC DNA]</scope>
    <source>
        <tissue evidence="1">Leaf</tissue>
    </source>
</reference>
<dbReference type="AlphaFoldDB" id="A0A4D6M5X8"/>
<keyword evidence="2" id="KW-1185">Reference proteome</keyword>
<dbReference type="Proteomes" id="UP000501690">
    <property type="component" value="Linkage Group LG6"/>
</dbReference>
<evidence type="ECO:0000313" key="2">
    <source>
        <dbReference type="Proteomes" id="UP000501690"/>
    </source>
</evidence>
<accession>A0A4D6M5X8</accession>